<accession>A0A9N9W4U9</accession>
<gene>
    <name evidence="6" type="ORF">CSOL1703_00010288</name>
</gene>
<dbReference type="InterPro" id="IPR050087">
    <property type="entry name" value="AON_synthase_class-II"/>
</dbReference>
<dbReference type="Proteomes" id="UP000775872">
    <property type="component" value="Unassembled WGS sequence"/>
</dbReference>
<dbReference type="GO" id="GO:0009102">
    <property type="term" value="P:biotin biosynthetic process"/>
    <property type="evidence" value="ECO:0007669"/>
    <property type="project" value="TreeGrafter"/>
</dbReference>
<keyword evidence="4" id="KW-0663">Pyridoxal phosphate</keyword>
<evidence type="ECO:0000313" key="7">
    <source>
        <dbReference type="Proteomes" id="UP000775872"/>
    </source>
</evidence>
<comment type="caution">
    <text evidence="6">The sequence shown here is derived from an EMBL/GenBank/DDBJ whole genome shotgun (WGS) entry which is preliminary data.</text>
</comment>
<dbReference type="InterPro" id="IPR004839">
    <property type="entry name" value="Aminotransferase_I/II_large"/>
</dbReference>
<evidence type="ECO:0000256" key="2">
    <source>
        <dbReference type="ARBA" id="ARBA00010008"/>
    </source>
</evidence>
<dbReference type="InterPro" id="IPR015421">
    <property type="entry name" value="PyrdxlP-dep_Trfase_major"/>
</dbReference>
<dbReference type="GO" id="GO:0030170">
    <property type="term" value="F:pyridoxal phosphate binding"/>
    <property type="evidence" value="ECO:0007669"/>
    <property type="project" value="InterPro"/>
</dbReference>
<dbReference type="EMBL" id="CABFOC020000007">
    <property type="protein sequence ID" value="CAH0044552.1"/>
    <property type="molecule type" value="Genomic_DNA"/>
</dbReference>
<dbReference type="AlphaFoldDB" id="A0A9N9W4U9"/>
<keyword evidence="3" id="KW-0808">Transferase</keyword>
<dbReference type="Pfam" id="PF00155">
    <property type="entry name" value="Aminotran_1_2"/>
    <property type="match status" value="1"/>
</dbReference>
<name>A0A9N9W4U9_9HYPO</name>
<dbReference type="PANTHER" id="PTHR13693:SF77">
    <property type="entry name" value="8-AMINO-7-OXONONANOATE SYNTHASE"/>
    <property type="match status" value="1"/>
</dbReference>
<dbReference type="Gene3D" id="3.90.1150.10">
    <property type="entry name" value="Aspartate Aminotransferase, domain 1"/>
    <property type="match status" value="2"/>
</dbReference>
<dbReference type="InterPro" id="IPR015424">
    <property type="entry name" value="PyrdxlP-dep_Trfase"/>
</dbReference>
<proteinExistence type="inferred from homology"/>
<evidence type="ECO:0000313" key="6">
    <source>
        <dbReference type="EMBL" id="CAH0044552.1"/>
    </source>
</evidence>
<dbReference type="Gene3D" id="3.40.640.10">
    <property type="entry name" value="Type I PLP-dependent aspartate aminotransferase-like (Major domain)"/>
    <property type="match status" value="1"/>
</dbReference>
<keyword evidence="7" id="KW-1185">Reference proteome</keyword>
<evidence type="ECO:0000256" key="4">
    <source>
        <dbReference type="ARBA" id="ARBA00022898"/>
    </source>
</evidence>
<dbReference type="GO" id="GO:0016740">
    <property type="term" value="F:transferase activity"/>
    <property type="evidence" value="ECO:0007669"/>
    <property type="project" value="UniProtKB-KW"/>
</dbReference>
<feature type="domain" description="Aminotransferase class I/classII large" evidence="5">
    <location>
        <begin position="83"/>
        <end position="313"/>
    </location>
</feature>
<sequence length="496" mass="54708">MASAATLASWYPDGTAKAKQLTNANIFQRNLEAALDLRRAEGGFFKIQKGLPAPDSVDFSTLDVLSLTSSGTMRHAYLEELARHPEFKLNDGSSRLMSDSSYTDAAEREIAEFHGAETALMLKSGWDANGAIMTAIPRPGDAIVYDELIHASIHEGMNLSLAATKVAFKHNDVDSFREVLLNIRETQQLIREGKRCVLVSVESVYSMDGDVVPLKEMVLIGKEIFPEGVVQFIIDEAHSTGVIGEGGKGLVNELGLEKEIAVRMHTYGKALATSGGGKLASLSTVREMLVNYGRVIIYSNAPQFSIIAAIRAAYTFMKSGQIEPVSPPCRPKKEHMFLAHPRITDKISCLTQLQAQLQSRIRYFYKAITSRPIYDEANDAGILSIPNAENWEAETLLTHISYILTRQRYTLYLYFHLQLAKFIVLPINYPVVPKGKSRVRIVFHARHTDTQLDALADSICNFAEEMLAIEAAGKKANKVPTAARQVYAARQGTVAA</sequence>
<comment type="cofactor">
    <cofactor evidence="1">
        <name>pyridoxal 5'-phosphate</name>
        <dbReference type="ChEBI" id="CHEBI:597326"/>
    </cofactor>
</comment>
<dbReference type="OrthoDB" id="2382073at2759"/>
<evidence type="ECO:0000256" key="3">
    <source>
        <dbReference type="ARBA" id="ARBA00022679"/>
    </source>
</evidence>
<organism evidence="6 7">
    <name type="scientific">Clonostachys solani</name>
    <dbReference type="NCBI Taxonomy" id="160281"/>
    <lineage>
        <taxon>Eukaryota</taxon>
        <taxon>Fungi</taxon>
        <taxon>Dikarya</taxon>
        <taxon>Ascomycota</taxon>
        <taxon>Pezizomycotina</taxon>
        <taxon>Sordariomycetes</taxon>
        <taxon>Hypocreomycetidae</taxon>
        <taxon>Hypocreales</taxon>
        <taxon>Bionectriaceae</taxon>
        <taxon>Clonostachys</taxon>
    </lineage>
</organism>
<comment type="similarity">
    <text evidence="2">Belongs to the class-II pyridoxal-phosphate-dependent aminotransferase family. BioF subfamily.</text>
</comment>
<dbReference type="PANTHER" id="PTHR13693">
    <property type="entry name" value="CLASS II AMINOTRANSFERASE/8-AMINO-7-OXONONANOATE SYNTHASE"/>
    <property type="match status" value="1"/>
</dbReference>
<protein>
    <recommendedName>
        <fullName evidence="5">Aminotransferase class I/classII large domain-containing protein</fullName>
    </recommendedName>
</protein>
<evidence type="ECO:0000256" key="1">
    <source>
        <dbReference type="ARBA" id="ARBA00001933"/>
    </source>
</evidence>
<dbReference type="SUPFAM" id="SSF53383">
    <property type="entry name" value="PLP-dependent transferases"/>
    <property type="match status" value="1"/>
</dbReference>
<dbReference type="InterPro" id="IPR015422">
    <property type="entry name" value="PyrdxlP-dep_Trfase_small"/>
</dbReference>
<reference evidence="6" key="1">
    <citation type="submission" date="2021-10" db="EMBL/GenBank/DDBJ databases">
        <authorList>
            <person name="Piombo E."/>
        </authorList>
    </citation>
    <scope>NUCLEOTIDE SEQUENCE</scope>
</reference>
<evidence type="ECO:0000259" key="5">
    <source>
        <dbReference type="Pfam" id="PF00155"/>
    </source>
</evidence>